<comment type="caution">
    <text evidence="1">The sequence shown here is derived from an EMBL/GenBank/DDBJ whole genome shotgun (WGS) entry which is preliminary data.</text>
</comment>
<dbReference type="AlphaFoldDB" id="A0A7J6V6Y9"/>
<gene>
    <name evidence="1" type="ORF">FRX31_030458</name>
</gene>
<dbReference type="EMBL" id="JABWDY010038075">
    <property type="protein sequence ID" value="KAF5179955.1"/>
    <property type="molecule type" value="Genomic_DNA"/>
</dbReference>
<dbReference type="OrthoDB" id="696485at2759"/>
<name>A0A7J6V6Y9_THATH</name>
<evidence type="ECO:0000313" key="1">
    <source>
        <dbReference type="EMBL" id="KAF5179955.1"/>
    </source>
</evidence>
<evidence type="ECO:0000313" key="2">
    <source>
        <dbReference type="Proteomes" id="UP000554482"/>
    </source>
</evidence>
<protein>
    <submittedName>
        <fullName evidence="1">Uncharacterized protein</fullName>
    </submittedName>
</protein>
<dbReference type="Proteomes" id="UP000554482">
    <property type="component" value="Unassembled WGS sequence"/>
</dbReference>
<reference evidence="1 2" key="1">
    <citation type="submission" date="2020-06" db="EMBL/GenBank/DDBJ databases">
        <title>Transcriptomic and genomic resources for Thalictrum thalictroides and T. hernandezii: Facilitating candidate gene discovery in an emerging model plant lineage.</title>
        <authorList>
            <person name="Arias T."/>
            <person name="Riano-Pachon D.M."/>
            <person name="Di Stilio V.S."/>
        </authorList>
    </citation>
    <scope>NUCLEOTIDE SEQUENCE [LARGE SCALE GENOMIC DNA]</scope>
    <source>
        <strain evidence="2">cv. WT478/WT964</strain>
        <tissue evidence="1">Leaves</tissue>
    </source>
</reference>
<sequence length="62" mass="7456">MIWKLVPYSVVWTTWRVRNEAIFEGKKYSVEKTVLAVKALIWYWTLGKADRRGKRFSDLIHN</sequence>
<proteinExistence type="predicted"/>
<keyword evidence="2" id="KW-1185">Reference proteome</keyword>
<organism evidence="1 2">
    <name type="scientific">Thalictrum thalictroides</name>
    <name type="common">Rue-anemone</name>
    <name type="synonym">Anemone thalictroides</name>
    <dbReference type="NCBI Taxonomy" id="46969"/>
    <lineage>
        <taxon>Eukaryota</taxon>
        <taxon>Viridiplantae</taxon>
        <taxon>Streptophyta</taxon>
        <taxon>Embryophyta</taxon>
        <taxon>Tracheophyta</taxon>
        <taxon>Spermatophyta</taxon>
        <taxon>Magnoliopsida</taxon>
        <taxon>Ranunculales</taxon>
        <taxon>Ranunculaceae</taxon>
        <taxon>Thalictroideae</taxon>
        <taxon>Thalictrum</taxon>
    </lineage>
</organism>
<accession>A0A7J6V6Y9</accession>